<dbReference type="PANTHER" id="PTHR36440">
    <property type="entry name" value="PUTATIVE (AFU_ORTHOLOGUE AFUA_8G07350)-RELATED"/>
    <property type="match status" value="1"/>
</dbReference>
<reference evidence="2 3" key="1">
    <citation type="submission" date="2010-12" db="EMBL/GenBank/DDBJ databases">
        <title>Complete sequence of Bacillus cellulosilyticus DSM 2522.</title>
        <authorList>
            <consortium name="US DOE Joint Genome Institute"/>
            <person name="Lucas S."/>
            <person name="Copeland A."/>
            <person name="Lapidus A."/>
            <person name="Cheng J.-F."/>
            <person name="Bruce D."/>
            <person name="Goodwin L."/>
            <person name="Pitluck S."/>
            <person name="Chertkov O."/>
            <person name="Detter J.C."/>
            <person name="Han C."/>
            <person name="Tapia R."/>
            <person name="Land M."/>
            <person name="Hauser L."/>
            <person name="Jeffries C."/>
            <person name="Kyrpides N."/>
            <person name="Ivanova N."/>
            <person name="Mikhailova N."/>
            <person name="Brumm P."/>
            <person name="Mead D."/>
            <person name="Woyke T."/>
        </authorList>
    </citation>
    <scope>NUCLEOTIDE SEQUENCE [LARGE SCALE GENOMIC DNA]</scope>
    <source>
        <strain evidence="3">ATCC 21833 / DSM 2522 / FERM P-1141 / JCM 9156 / N-4</strain>
    </source>
</reference>
<sequence>METATKDRSITHAHTGEVITFLENAKETNGEYLLIEVNLPPGGEGPPLHYHLEFEEEFEGVKGQLFVIRGKEEHVINPGEKVTVPKETHHLFKNASDTEPVTFRVKLTPPHKFEESMRIAYGLAADGKISKKGKFDNMLHAVVILNMQDTRLVKMPFFVRFLFNRMAKKAQKQGIEELLIKEYIQDGTE</sequence>
<gene>
    <name evidence="2" type="ordered locus">Bcell_0971</name>
</gene>
<dbReference type="Proteomes" id="UP000001401">
    <property type="component" value="Chromosome"/>
</dbReference>
<keyword evidence="3" id="KW-1185">Reference proteome</keyword>
<dbReference type="Gene3D" id="2.60.120.10">
    <property type="entry name" value="Jelly Rolls"/>
    <property type="match status" value="1"/>
</dbReference>
<protein>
    <submittedName>
        <fullName evidence="2">Cupin 2 conserved barrel domain protein</fullName>
    </submittedName>
</protein>
<dbReference type="SUPFAM" id="SSF51182">
    <property type="entry name" value="RmlC-like cupins"/>
    <property type="match status" value="1"/>
</dbReference>
<dbReference type="InterPro" id="IPR013096">
    <property type="entry name" value="Cupin_2"/>
</dbReference>
<feature type="domain" description="Cupin type-2" evidence="1">
    <location>
        <begin position="37"/>
        <end position="103"/>
    </location>
</feature>
<dbReference type="eggNOG" id="COG0662">
    <property type="taxonomic scope" value="Bacteria"/>
</dbReference>
<evidence type="ECO:0000313" key="3">
    <source>
        <dbReference type="Proteomes" id="UP000001401"/>
    </source>
</evidence>
<dbReference type="InterPro" id="IPR014710">
    <property type="entry name" value="RmlC-like_jellyroll"/>
</dbReference>
<dbReference type="AlphaFoldDB" id="E6U200"/>
<dbReference type="PANTHER" id="PTHR36440:SF1">
    <property type="entry name" value="PUTATIVE (AFU_ORTHOLOGUE AFUA_8G07350)-RELATED"/>
    <property type="match status" value="1"/>
</dbReference>
<dbReference type="HOGENOM" id="CLU_108780_0_0_9"/>
<dbReference type="RefSeq" id="WP_013487585.1">
    <property type="nucleotide sequence ID" value="NC_014829.1"/>
</dbReference>
<accession>E6U200</accession>
<evidence type="ECO:0000313" key="2">
    <source>
        <dbReference type="EMBL" id="ADU29244.1"/>
    </source>
</evidence>
<evidence type="ECO:0000259" key="1">
    <source>
        <dbReference type="Pfam" id="PF07883"/>
    </source>
</evidence>
<dbReference type="KEGG" id="bco:Bcell_0971"/>
<dbReference type="Pfam" id="PF07883">
    <property type="entry name" value="Cupin_2"/>
    <property type="match status" value="1"/>
</dbReference>
<name>E6U200_EVAC2</name>
<proteinExistence type="predicted"/>
<dbReference type="InterPro" id="IPR011051">
    <property type="entry name" value="RmlC_Cupin_sf"/>
</dbReference>
<dbReference type="OrthoDB" id="72027at2"/>
<dbReference type="InterPro" id="IPR053146">
    <property type="entry name" value="QDO-like"/>
</dbReference>
<organism evidence="2 3">
    <name type="scientific">Evansella cellulosilytica (strain ATCC 21833 / DSM 2522 / FERM P-1141 / JCM 9156 / N-4)</name>
    <name type="common">Bacillus cellulosilyticus</name>
    <dbReference type="NCBI Taxonomy" id="649639"/>
    <lineage>
        <taxon>Bacteria</taxon>
        <taxon>Bacillati</taxon>
        <taxon>Bacillota</taxon>
        <taxon>Bacilli</taxon>
        <taxon>Bacillales</taxon>
        <taxon>Bacillaceae</taxon>
        <taxon>Evansella</taxon>
    </lineage>
</organism>
<dbReference type="STRING" id="649639.Bcell_0971"/>
<dbReference type="EMBL" id="CP002394">
    <property type="protein sequence ID" value="ADU29244.1"/>
    <property type="molecule type" value="Genomic_DNA"/>
</dbReference>